<keyword evidence="3" id="KW-0695">RNA-directed DNA polymerase</keyword>
<dbReference type="Pfam" id="PF14529">
    <property type="entry name" value="Exo_endo_phos_2"/>
    <property type="match status" value="1"/>
</dbReference>
<keyword evidence="3" id="KW-0548">Nucleotidyltransferase</keyword>
<evidence type="ECO:0000259" key="2">
    <source>
        <dbReference type="Pfam" id="PF14529"/>
    </source>
</evidence>
<organism evidence="3 4">
    <name type="scientific">Plakobranchus ocellatus</name>
    <dbReference type="NCBI Taxonomy" id="259542"/>
    <lineage>
        <taxon>Eukaryota</taxon>
        <taxon>Metazoa</taxon>
        <taxon>Spiralia</taxon>
        <taxon>Lophotrochozoa</taxon>
        <taxon>Mollusca</taxon>
        <taxon>Gastropoda</taxon>
        <taxon>Heterobranchia</taxon>
        <taxon>Euthyneura</taxon>
        <taxon>Panpulmonata</taxon>
        <taxon>Sacoglossa</taxon>
        <taxon>Placobranchoidea</taxon>
        <taxon>Plakobranchidae</taxon>
        <taxon>Plakobranchus</taxon>
    </lineage>
</organism>
<dbReference type="SUPFAM" id="SSF56219">
    <property type="entry name" value="DNase I-like"/>
    <property type="match status" value="1"/>
</dbReference>
<dbReference type="PANTHER" id="PTHR46670:SF3">
    <property type="entry name" value="ENDONUCLEASE_EXONUCLEASE_PHOSPHATASE DOMAIN-CONTAINING PROTEIN"/>
    <property type="match status" value="1"/>
</dbReference>
<dbReference type="InterPro" id="IPR036691">
    <property type="entry name" value="Endo/exonu/phosph_ase_sf"/>
</dbReference>
<feature type="domain" description="Endonuclease/exonuclease/phosphatase" evidence="2">
    <location>
        <begin position="245"/>
        <end position="357"/>
    </location>
</feature>
<name>A0AAV3YY87_9GAST</name>
<dbReference type="EMBL" id="BLXT01001848">
    <property type="protein sequence ID" value="GFN88515.1"/>
    <property type="molecule type" value="Genomic_DNA"/>
</dbReference>
<sequence length="502" mass="58162">MLAMLFLYLTFFNLVRLACQTRSSTVDNTCVTSNVNKRETIHYSKEDLRQIGLNNNTPDQRTVCRCAELRLYRTVCNIKPNEKTLKKTRRKSRKGRRTQRTIIVKTGIPRDVTSAKNSIANINNLIHIDCRKVFQYVAPNFRLGVINAQSCRNKCETIKDQIEEMNIDLLCITESWLKEGEQAKSSLLPPGYKFRSRPRLLRAGGGLAFVYRRSNYSFMKMNLGAQYRSFEPAAITIQSSDHRCHVICIYRPPRGKKNPSTINDFINDFENLLHELKQSKCPFYIVGDFNIHFDNKSDSDTNRLIPLLTEHDMNQLITVPTHRCGHTLDYLITSCSNSLILDHQVFDKAISDHFLIIADIDISKPKQEKRTVTSRNLKQLDTSVLKDMLKNCLSTTTVENADHLNQAMKTAIDHCAPVRTRTISARPISPWFSLEIKEAKRLRRQAERNRRKTKLQVPRDIFTHHKDRVNSIVEEKKNLLCKPTTRRDIMQRTFSSHRLHGF</sequence>
<keyword evidence="1" id="KW-0732">Signal</keyword>
<evidence type="ECO:0000313" key="3">
    <source>
        <dbReference type="EMBL" id="GFN88515.1"/>
    </source>
</evidence>
<evidence type="ECO:0000313" key="4">
    <source>
        <dbReference type="Proteomes" id="UP000735302"/>
    </source>
</evidence>
<comment type="caution">
    <text evidence="3">The sequence shown here is derived from an EMBL/GenBank/DDBJ whole genome shotgun (WGS) entry which is preliminary data.</text>
</comment>
<keyword evidence="3" id="KW-0808">Transferase</keyword>
<dbReference type="Proteomes" id="UP000735302">
    <property type="component" value="Unassembled WGS sequence"/>
</dbReference>
<dbReference type="GO" id="GO:0003964">
    <property type="term" value="F:RNA-directed DNA polymerase activity"/>
    <property type="evidence" value="ECO:0007669"/>
    <property type="project" value="UniProtKB-KW"/>
</dbReference>
<protein>
    <submittedName>
        <fullName evidence="3">Reverse transcriptase-like protein</fullName>
    </submittedName>
</protein>
<evidence type="ECO:0000256" key="1">
    <source>
        <dbReference type="SAM" id="SignalP"/>
    </source>
</evidence>
<proteinExistence type="predicted"/>
<dbReference type="PANTHER" id="PTHR46670">
    <property type="entry name" value="ENDO/EXONUCLEASE/PHOSPHATASE DOMAIN-CONTAINING PROTEIN"/>
    <property type="match status" value="1"/>
</dbReference>
<dbReference type="Gene3D" id="3.60.10.10">
    <property type="entry name" value="Endonuclease/exonuclease/phosphatase"/>
    <property type="match status" value="1"/>
</dbReference>
<dbReference type="AlphaFoldDB" id="A0AAV3YY87"/>
<accession>A0AAV3YY87</accession>
<dbReference type="InterPro" id="IPR005135">
    <property type="entry name" value="Endo/exonuclease/phosphatase"/>
</dbReference>
<reference evidence="3 4" key="1">
    <citation type="journal article" date="2021" name="Elife">
        <title>Chloroplast acquisition without the gene transfer in kleptoplastic sea slugs, Plakobranchus ocellatus.</title>
        <authorList>
            <person name="Maeda T."/>
            <person name="Takahashi S."/>
            <person name="Yoshida T."/>
            <person name="Shimamura S."/>
            <person name="Takaki Y."/>
            <person name="Nagai Y."/>
            <person name="Toyoda A."/>
            <person name="Suzuki Y."/>
            <person name="Arimoto A."/>
            <person name="Ishii H."/>
            <person name="Satoh N."/>
            <person name="Nishiyama T."/>
            <person name="Hasebe M."/>
            <person name="Maruyama T."/>
            <person name="Minagawa J."/>
            <person name="Obokata J."/>
            <person name="Shigenobu S."/>
        </authorList>
    </citation>
    <scope>NUCLEOTIDE SEQUENCE [LARGE SCALE GENOMIC DNA]</scope>
</reference>
<feature type="signal peptide" evidence="1">
    <location>
        <begin position="1"/>
        <end position="20"/>
    </location>
</feature>
<feature type="chain" id="PRO_5043842391" evidence="1">
    <location>
        <begin position="21"/>
        <end position="502"/>
    </location>
</feature>
<keyword evidence="4" id="KW-1185">Reference proteome</keyword>
<gene>
    <name evidence="3" type="ORF">PoB_001502100</name>
</gene>